<organism evidence="1 2">
    <name type="scientific">Aspergillus welwitschiae</name>
    <dbReference type="NCBI Taxonomy" id="1341132"/>
    <lineage>
        <taxon>Eukaryota</taxon>
        <taxon>Fungi</taxon>
        <taxon>Dikarya</taxon>
        <taxon>Ascomycota</taxon>
        <taxon>Pezizomycotina</taxon>
        <taxon>Eurotiomycetes</taxon>
        <taxon>Eurotiomycetidae</taxon>
        <taxon>Eurotiales</taxon>
        <taxon>Aspergillaceae</taxon>
        <taxon>Aspergillus</taxon>
        <taxon>Aspergillus subgen. Circumdati</taxon>
    </lineage>
</organism>
<protein>
    <submittedName>
        <fullName evidence="1">Uncharacterized protein</fullName>
    </submittedName>
</protein>
<gene>
    <name evidence="1" type="ORF">BDQ94DRAFT_83616</name>
</gene>
<keyword evidence="2" id="KW-1185">Reference proteome</keyword>
<evidence type="ECO:0000313" key="2">
    <source>
        <dbReference type="Proteomes" id="UP000253729"/>
    </source>
</evidence>
<name>A0A3F3PRQ3_9EURO</name>
<dbReference type="EMBL" id="KZ852067">
    <property type="protein sequence ID" value="RDH29498.1"/>
    <property type="molecule type" value="Genomic_DNA"/>
</dbReference>
<dbReference type="GeneID" id="38145009"/>
<reference evidence="1 2" key="1">
    <citation type="submission" date="2018-07" db="EMBL/GenBank/DDBJ databases">
        <title>The genomes of Aspergillus section Nigri reveals drivers in fungal speciation.</title>
        <authorList>
            <consortium name="DOE Joint Genome Institute"/>
            <person name="Vesth T.C."/>
            <person name="Nybo J."/>
            <person name="Theobald S."/>
            <person name="Brandl J."/>
            <person name="Frisvad J.C."/>
            <person name="Nielsen K.F."/>
            <person name="Lyhne E.K."/>
            <person name="Kogle M.E."/>
            <person name="Kuo A."/>
            <person name="Riley R."/>
            <person name="Clum A."/>
            <person name="Nolan M."/>
            <person name="Lipzen A."/>
            <person name="Salamov A."/>
            <person name="Henrissat B."/>
            <person name="Wiebenga A."/>
            <person name="De vries R.P."/>
            <person name="Grigoriev I.V."/>
            <person name="Mortensen U.H."/>
            <person name="Andersen M.R."/>
            <person name="Baker S.E."/>
        </authorList>
    </citation>
    <scope>NUCLEOTIDE SEQUENCE [LARGE SCALE GENOMIC DNA]</scope>
    <source>
        <strain evidence="1 2">CBS 139.54b</strain>
    </source>
</reference>
<dbReference type="Proteomes" id="UP000253729">
    <property type="component" value="Unassembled WGS sequence"/>
</dbReference>
<sequence>MSSDGAEISIAAITMLNPVASPSGRTCVSLLVLPLGTICESLLQLLPPAEVTVRLQLSAQLYYK</sequence>
<proteinExistence type="predicted"/>
<evidence type="ECO:0000313" key="1">
    <source>
        <dbReference type="EMBL" id="RDH29498.1"/>
    </source>
</evidence>
<accession>A0A3F3PRQ3</accession>
<dbReference type="AlphaFoldDB" id="A0A3F3PRQ3"/>
<dbReference type="RefSeq" id="XP_026622520.1">
    <property type="nucleotide sequence ID" value="XM_026776653.1"/>
</dbReference>